<keyword evidence="4" id="KW-0732">Signal</keyword>
<feature type="signal peptide" evidence="4">
    <location>
        <begin position="1"/>
        <end position="23"/>
    </location>
</feature>
<protein>
    <submittedName>
        <fullName evidence="5">TPR repeat-containing protein</fullName>
    </submittedName>
</protein>
<dbReference type="InterPro" id="IPR050498">
    <property type="entry name" value="Ycf3"/>
</dbReference>
<feature type="repeat" description="TPR" evidence="3">
    <location>
        <begin position="192"/>
        <end position="225"/>
    </location>
</feature>
<dbReference type="PROSITE" id="PS50005">
    <property type="entry name" value="TPR"/>
    <property type="match status" value="5"/>
</dbReference>
<feature type="repeat" description="TPR" evidence="3">
    <location>
        <begin position="158"/>
        <end position="191"/>
    </location>
</feature>
<keyword evidence="1" id="KW-0677">Repeat</keyword>
<evidence type="ECO:0000256" key="2">
    <source>
        <dbReference type="ARBA" id="ARBA00022803"/>
    </source>
</evidence>
<keyword evidence="6" id="KW-1185">Reference proteome</keyword>
<feature type="repeat" description="TPR" evidence="3">
    <location>
        <begin position="258"/>
        <end position="291"/>
    </location>
</feature>
<keyword evidence="2 3" id="KW-0802">TPR repeat</keyword>
<dbReference type="STRING" id="686796.SAMN04488104_10194"/>
<organism evidence="5 6">
    <name type="scientific">Algoriphagus faecimaris</name>
    <dbReference type="NCBI Taxonomy" id="686796"/>
    <lineage>
        <taxon>Bacteria</taxon>
        <taxon>Pseudomonadati</taxon>
        <taxon>Bacteroidota</taxon>
        <taxon>Cytophagia</taxon>
        <taxon>Cytophagales</taxon>
        <taxon>Cyclobacteriaceae</taxon>
        <taxon>Algoriphagus</taxon>
    </lineage>
</organism>
<sequence>MKIMIRILVLMIFMSHGGHLAMAQREEFKSNYDLGLEAFNEEDYPKAWIHFNEWIKESPQDPNGYWYMGQVTEKFDSQSFPLALENYSLALRLNPDLAGVYMSRGRLQLKMERFEAAEQDFQTYLKIPKGETTQIIYKRSSTASGFSGIFTPQSENPSGVLYHIGLCRIGLEDYSKALDYLDSAISLNPAEADYHAERGKALMEIGRNEEALLALKNALELQPKHYLARQRISLIKDGGDSEILEGLTQAISDEPENPQVWKLRGYHRLTHGDFEGANEDFSQAISLDLEDPENWNYRANAFLKLEEWEKAENDFTEAIRLSDQNPELFLGRGQSRYHQRKIEQAIADFTQVIAIDPQDASGYYHRGISMHRIKKSNEACNDLKRALLLGMEEAKPVLEKICE</sequence>
<evidence type="ECO:0000256" key="3">
    <source>
        <dbReference type="PROSITE-ProRule" id="PRU00339"/>
    </source>
</evidence>
<reference evidence="6" key="1">
    <citation type="submission" date="2016-10" db="EMBL/GenBank/DDBJ databases">
        <authorList>
            <person name="Varghese N."/>
            <person name="Submissions S."/>
        </authorList>
    </citation>
    <scope>NUCLEOTIDE SEQUENCE [LARGE SCALE GENOMIC DNA]</scope>
    <source>
        <strain evidence="6">DSM 23095</strain>
    </source>
</reference>
<dbReference type="EMBL" id="FNAC01000019">
    <property type="protein sequence ID" value="SDD20712.1"/>
    <property type="molecule type" value="Genomic_DNA"/>
</dbReference>
<proteinExistence type="predicted"/>
<dbReference type="Proteomes" id="UP000199060">
    <property type="component" value="Unassembled WGS sequence"/>
</dbReference>
<name>A0A1G6SV42_9BACT</name>
<dbReference type="Gene3D" id="1.25.40.10">
    <property type="entry name" value="Tetratricopeptide repeat domain"/>
    <property type="match status" value="4"/>
</dbReference>
<dbReference type="InterPro" id="IPR019734">
    <property type="entry name" value="TPR_rpt"/>
</dbReference>
<accession>A0A1G6SV42</accession>
<dbReference type="InterPro" id="IPR011990">
    <property type="entry name" value="TPR-like_helical_dom_sf"/>
</dbReference>
<evidence type="ECO:0000313" key="6">
    <source>
        <dbReference type="Proteomes" id="UP000199060"/>
    </source>
</evidence>
<feature type="repeat" description="TPR" evidence="3">
    <location>
        <begin position="292"/>
        <end position="325"/>
    </location>
</feature>
<dbReference type="SUPFAM" id="SSF48452">
    <property type="entry name" value="TPR-like"/>
    <property type="match status" value="2"/>
</dbReference>
<dbReference type="PANTHER" id="PTHR44858">
    <property type="entry name" value="TETRATRICOPEPTIDE REPEAT PROTEIN 6"/>
    <property type="match status" value="1"/>
</dbReference>
<dbReference type="Pfam" id="PF13181">
    <property type="entry name" value="TPR_8"/>
    <property type="match status" value="1"/>
</dbReference>
<gene>
    <name evidence="5" type="ORF">SAMN04488104_10194</name>
</gene>
<dbReference type="Pfam" id="PF13432">
    <property type="entry name" value="TPR_16"/>
    <property type="match status" value="2"/>
</dbReference>
<feature type="chain" id="PRO_5011712320" evidence="4">
    <location>
        <begin position="24"/>
        <end position="403"/>
    </location>
</feature>
<evidence type="ECO:0000313" key="5">
    <source>
        <dbReference type="EMBL" id="SDD20712.1"/>
    </source>
</evidence>
<evidence type="ECO:0000256" key="1">
    <source>
        <dbReference type="ARBA" id="ARBA00022737"/>
    </source>
</evidence>
<dbReference type="SMART" id="SM00028">
    <property type="entry name" value="TPR"/>
    <property type="match status" value="9"/>
</dbReference>
<dbReference type="RefSeq" id="WP_169712743.1">
    <property type="nucleotide sequence ID" value="NZ_FNAC01000019.1"/>
</dbReference>
<dbReference type="AlphaFoldDB" id="A0A1G6SV42"/>
<dbReference type="PANTHER" id="PTHR44858:SF1">
    <property type="entry name" value="UDP-N-ACETYLGLUCOSAMINE--PEPTIDE N-ACETYLGLUCOSAMINYLTRANSFERASE SPINDLY-RELATED"/>
    <property type="match status" value="1"/>
</dbReference>
<evidence type="ECO:0000256" key="4">
    <source>
        <dbReference type="SAM" id="SignalP"/>
    </source>
</evidence>
<feature type="repeat" description="TPR" evidence="3">
    <location>
        <begin position="326"/>
        <end position="359"/>
    </location>
</feature>